<evidence type="ECO:0000313" key="2">
    <source>
        <dbReference type="EMBL" id="CAK9015122.1"/>
    </source>
</evidence>
<dbReference type="InterPro" id="IPR015003">
    <property type="entry name" value="DUF1853"/>
</dbReference>
<keyword evidence="2" id="KW-0347">Helicase</keyword>
<comment type="caution">
    <text evidence="2">The sequence shown here is derived from an EMBL/GenBank/DDBJ whole genome shotgun (WGS) entry which is preliminary data.</text>
</comment>
<evidence type="ECO:0000256" key="1">
    <source>
        <dbReference type="SAM" id="MobiDB-lite"/>
    </source>
</evidence>
<protein>
    <submittedName>
        <fullName evidence="2">ATP-dependent RNA helicase DDX42</fullName>
    </submittedName>
</protein>
<keyword evidence="3" id="KW-1185">Reference proteome</keyword>
<accession>A0ABP0JL35</accession>
<gene>
    <name evidence="2" type="ORF">SCF082_LOCUS12620</name>
</gene>
<dbReference type="Pfam" id="PF08907">
    <property type="entry name" value="DUF1853"/>
    <property type="match status" value="1"/>
</dbReference>
<dbReference type="Proteomes" id="UP001642464">
    <property type="component" value="Unassembled WGS sequence"/>
</dbReference>
<organism evidence="2 3">
    <name type="scientific">Durusdinium trenchii</name>
    <dbReference type="NCBI Taxonomy" id="1381693"/>
    <lineage>
        <taxon>Eukaryota</taxon>
        <taxon>Sar</taxon>
        <taxon>Alveolata</taxon>
        <taxon>Dinophyceae</taxon>
        <taxon>Suessiales</taxon>
        <taxon>Symbiodiniaceae</taxon>
        <taxon>Durusdinium</taxon>
    </lineage>
</organism>
<dbReference type="EMBL" id="CAXAMM010007713">
    <property type="protein sequence ID" value="CAK9015122.1"/>
    <property type="molecule type" value="Genomic_DNA"/>
</dbReference>
<evidence type="ECO:0000313" key="3">
    <source>
        <dbReference type="Proteomes" id="UP001642464"/>
    </source>
</evidence>
<feature type="region of interest" description="Disordered" evidence="1">
    <location>
        <begin position="755"/>
        <end position="775"/>
    </location>
</feature>
<proteinExistence type="predicted"/>
<keyword evidence="2" id="KW-0547">Nucleotide-binding</keyword>
<name>A0ABP0JL35_9DINO</name>
<feature type="compositionally biased region" description="Basic residues" evidence="1">
    <location>
        <begin position="755"/>
        <end position="764"/>
    </location>
</feature>
<dbReference type="GO" id="GO:0004386">
    <property type="term" value="F:helicase activity"/>
    <property type="evidence" value="ECO:0007669"/>
    <property type="project" value="UniProtKB-KW"/>
</dbReference>
<keyword evidence="2" id="KW-0067">ATP-binding</keyword>
<reference evidence="2 3" key="1">
    <citation type="submission" date="2024-02" db="EMBL/GenBank/DDBJ databases">
        <authorList>
            <person name="Chen Y."/>
            <person name="Shah S."/>
            <person name="Dougan E. K."/>
            <person name="Thang M."/>
            <person name="Chan C."/>
        </authorList>
    </citation>
    <scope>NUCLEOTIDE SEQUENCE [LARGE SCALE GENOMIC DNA]</scope>
</reference>
<sequence>MTDDADRCDDLDTPEAPASRDLLLGIRREGDPGYDDAWHRRFSKLRMAAIESYLAQSDSWHYIPSLKRYREVPKLQRMPVAKAFAQQLARMMCAVERPVICIERPYLEGFIAGFHDAAISSNFVLLVVNGGDAPLTSDLQDQILRLPGLQGCFANNLHTTRHAKLFHPLPLGLTAEDLLEQVRLRAPPWEERDQRLLVTPMRLHNRIRKRYLEVLTAPEYAALVRIVTEPLSYESFLGLVCQHRSALSPPGRGYDCGRTWQVLALGSVPLVVPDEAFDQRLHIGAGPEHIPAPDLLSPELLSELLATLRDPAEHLRKLTSPGGNFMEQLEEWGKDVCTDERMHVLLGDITAKLQHLQSDPTALDKWLGTHTRAGSRLVGHYYESLLHFAFSEIAHLTVALYSEQIPKERQAVAEPSGALVRPFKPPLKSAKDVDCFCNIRRATFLEGRQLRVDFQLKRGKSKDDMPSAESARLRVGAEMRAPIGFSKVLNDVTDGHVTFSDVQSFDDIEFIYAPGFNSVSLQQQRNQAVQGEVDYILWPDLSVPRFVHIEAAVKFYLAAKENVATWDDFIAPNPIDILGLKLRRMLNHQLRMGQTPHIQQLLSEQVAQMNGIDTRQSRESLEIASWMWMNGRLFFHATGRLDDQQQQREAWHNQIAMLSPDLEVGWWCFFEELDATLPDALFYLVLKKPYWLAPLRGSGPRHVDHGPLRNKKQLMADKKTWRSFQYLVVLSYPIEGCPEYEEVCRGFVVPNYWPKKPKGKRRRDRDRSAGSSESS</sequence>
<keyword evidence="2" id="KW-0378">Hydrolase</keyword>